<gene>
    <name evidence="1" type="ORF">PRI8871_02721</name>
</gene>
<dbReference type="GO" id="GO:0016706">
    <property type="term" value="F:2-oxoglutarate-dependent dioxygenase activity"/>
    <property type="evidence" value="ECO:0007669"/>
    <property type="project" value="UniProtKB-ARBA"/>
</dbReference>
<accession>A0A2R8AY33</accession>
<evidence type="ECO:0000313" key="2">
    <source>
        <dbReference type="Proteomes" id="UP000244904"/>
    </source>
</evidence>
<dbReference type="Pfam" id="PF05721">
    <property type="entry name" value="PhyH"/>
    <property type="match status" value="1"/>
</dbReference>
<dbReference type="RefSeq" id="WP_108886752.1">
    <property type="nucleotide sequence ID" value="NZ_OMOJ01000005.1"/>
</dbReference>
<keyword evidence="2" id="KW-1185">Reference proteome</keyword>
<reference evidence="2" key="1">
    <citation type="submission" date="2018-03" db="EMBL/GenBank/DDBJ databases">
        <authorList>
            <person name="Rodrigo-Torres L."/>
            <person name="Arahal R. D."/>
            <person name="Lucena T."/>
        </authorList>
    </citation>
    <scope>NUCLEOTIDE SEQUENCE [LARGE SCALE GENOMIC DNA]</scope>
    <source>
        <strain evidence="2">CECT 8871</strain>
    </source>
</reference>
<dbReference type="EMBL" id="OMOJ01000005">
    <property type="protein sequence ID" value="SPF80908.1"/>
    <property type="molecule type" value="Genomic_DNA"/>
</dbReference>
<protein>
    <recommendedName>
        <fullName evidence="3">Phytanoyl-CoA dioxygenase</fullName>
    </recommendedName>
</protein>
<dbReference type="OrthoDB" id="7345863at2"/>
<dbReference type="Gene3D" id="2.60.120.620">
    <property type="entry name" value="q2cbj1_9rhob like domain"/>
    <property type="match status" value="1"/>
</dbReference>
<sequence length="256" mass="27950">MTGMERDGYRLFPADPTMLDWAAAAAPMARAAIADPAMRARWLTCRGTWFVGVDALANDAAGAVGGVPLGAAITAAFDHMGRAMALHPAQVSAVWPGYPQPRDGETEAAFRYRLKRDAAHVDGLKAGPDNRRHLDEPHAFILGIALDTPPPGASPLVVWPGSHRIIGAALAEALQDHPPERWKDVDLTAPYTEARRIAFDQCPRVELPLKRGEAALIHRHLLHGIAPWTGPDDLPRGRMVAYFRPMFGSGQWKEWL</sequence>
<proteinExistence type="predicted"/>
<dbReference type="SUPFAM" id="SSF51197">
    <property type="entry name" value="Clavaminate synthase-like"/>
    <property type="match status" value="1"/>
</dbReference>
<dbReference type="Proteomes" id="UP000244904">
    <property type="component" value="Unassembled WGS sequence"/>
</dbReference>
<dbReference type="AlphaFoldDB" id="A0A2R8AY33"/>
<organism evidence="1 2">
    <name type="scientific">Pseudoprimorskyibacter insulae</name>
    <dbReference type="NCBI Taxonomy" id="1695997"/>
    <lineage>
        <taxon>Bacteria</taxon>
        <taxon>Pseudomonadati</taxon>
        <taxon>Pseudomonadota</taxon>
        <taxon>Alphaproteobacteria</taxon>
        <taxon>Rhodobacterales</taxon>
        <taxon>Paracoccaceae</taxon>
        <taxon>Pseudoprimorskyibacter</taxon>
    </lineage>
</organism>
<dbReference type="InterPro" id="IPR008775">
    <property type="entry name" value="Phytyl_CoA_dOase-like"/>
</dbReference>
<evidence type="ECO:0000313" key="1">
    <source>
        <dbReference type="EMBL" id="SPF80908.1"/>
    </source>
</evidence>
<name>A0A2R8AY33_9RHOB</name>
<evidence type="ECO:0008006" key="3">
    <source>
        <dbReference type="Google" id="ProtNLM"/>
    </source>
</evidence>